<evidence type="ECO:0000256" key="7">
    <source>
        <dbReference type="SAM" id="MobiDB-lite"/>
    </source>
</evidence>
<keyword evidence="2 6" id="KW-0378">Hydrolase</keyword>
<dbReference type="PRINTS" id="PR00133">
    <property type="entry name" value="GLHYDRLASE3"/>
</dbReference>
<name>A0AAE9Y705_9ACTN</name>
<sequence>MDAPDRSAAALVADLDRATKVRLLSGAGRFTLEGLPQHDLPGVAVADGPHGLRHQPEGGDHLGVGGSVPSTCFPTAATLGSSWDIALVEEVGVALGAEAADLGVAVVLGPGLNIKRHPAGGRCFEYLSEDPLLGGRLAGAMVRGIQSQGVGACLKHFAVNNQESHRLVVDAVVDERTLRELYLTGFEIAVRESAPWTVMCSYNLVNGTYASEHHELLQAILRDEWGFDGLVMTDWGAANDRIAGVRAGLDLEMPGSHGAYDADLLAALDAGVLDEAAVDRCAARVVELLRRARRDRPPCDRDAHHALGRRAAAAGSVLLANDGVLPLAPDLDRIAVVGAFAEHPRFQGAGSSQVTPTRVDRLLDLVRARVEVGTEVTFAAGYDPETGATTAPLVQDALAAADGADAVVVHVGLPAPLESEGFDRTTLDLPAGMVTLIEALAAREAPVVVVLSNGGVVHLPWADRVAAVLEGWLGGQAGAGALVDVLFGDAEPGGRLAESIPVHVAQLPADRSFPGQPRQVVHREGLLVGYRFHDTCGVPARFPFGHGLSYTSFAWTDVALDGEGTDVRVTVRVTNTGDRAGSDVVQVYVRDREAALPRPDKELKGFAKVHLEAGASEVVTVVLDRRSFAVWDVPTHAWLVETGTFDVVVARSSADPVAELVHHVDSADEVTPVPAPAGPVMTDVEVERVLGRPIPAVPPIRPFTRTSTLEEIETTPVGRVISAQVVRVGLREATEEFPDPDAATLEMIRCAVREGPARGLVLMGGGRVSFAALDAALAALNGDWSETGRRVRAAVAQRGR</sequence>
<organism evidence="9 10">
    <name type="scientific">Iamia majanohamensis</name>
    <dbReference type="NCBI Taxonomy" id="467976"/>
    <lineage>
        <taxon>Bacteria</taxon>
        <taxon>Bacillati</taxon>
        <taxon>Actinomycetota</taxon>
        <taxon>Acidimicrobiia</taxon>
        <taxon>Acidimicrobiales</taxon>
        <taxon>Iamiaceae</taxon>
        <taxon>Iamia</taxon>
    </lineage>
</organism>
<comment type="similarity">
    <text evidence="1 6">Belongs to the glycosyl hydrolase 3 family.</text>
</comment>
<dbReference type="AlphaFoldDB" id="A0AAE9Y705"/>
<dbReference type="Pfam" id="PF00933">
    <property type="entry name" value="Glyco_hydro_3"/>
    <property type="match status" value="1"/>
</dbReference>
<dbReference type="InterPro" id="IPR026891">
    <property type="entry name" value="Fn3-like"/>
</dbReference>
<evidence type="ECO:0000313" key="10">
    <source>
        <dbReference type="Proteomes" id="UP001216390"/>
    </source>
</evidence>
<dbReference type="KEGG" id="ima:PO878_04970"/>
<evidence type="ECO:0000256" key="6">
    <source>
        <dbReference type="RuleBase" id="RU361161"/>
    </source>
</evidence>
<dbReference type="InterPro" id="IPR001764">
    <property type="entry name" value="Glyco_hydro_3_N"/>
</dbReference>
<dbReference type="Gene3D" id="3.40.50.1700">
    <property type="entry name" value="Glycoside hydrolase family 3 C-terminal domain"/>
    <property type="match status" value="1"/>
</dbReference>
<keyword evidence="10" id="KW-1185">Reference proteome</keyword>
<dbReference type="Proteomes" id="UP001216390">
    <property type="component" value="Chromosome"/>
</dbReference>
<dbReference type="RefSeq" id="WP_272737592.1">
    <property type="nucleotide sequence ID" value="NZ_CP116942.1"/>
</dbReference>
<evidence type="ECO:0000313" key="9">
    <source>
        <dbReference type="EMBL" id="WCO68075.1"/>
    </source>
</evidence>
<dbReference type="PANTHER" id="PTHR42715">
    <property type="entry name" value="BETA-GLUCOSIDASE"/>
    <property type="match status" value="1"/>
</dbReference>
<accession>A0AAE9Y705</accession>
<dbReference type="EMBL" id="CP116942">
    <property type="protein sequence ID" value="WCO68075.1"/>
    <property type="molecule type" value="Genomic_DNA"/>
</dbReference>
<dbReference type="GO" id="GO:0008422">
    <property type="term" value="F:beta-glucosidase activity"/>
    <property type="evidence" value="ECO:0007669"/>
    <property type="project" value="UniProtKB-ARBA"/>
</dbReference>
<dbReference type="InterPro" id="IPR019800">
    <property type="entry name" value="Glyco_hydro_3_AS"/>
</dbReference>
<dbReference type="InterPro" id="IPR002772">
    <property type="entry name" value="Glyco_hydro_3_C"/>
</dbReference>
<evidence type="ECO:0000256" key="3">
    <source>
        <dbReference type="ARBA" id="ARBA00023277"/>
    </source>
</evidence>
<feature type="region of interest" description="Disordered" evidence="7">
    <location>
        <begin position="45"/>
        <end position="64"/>
    </location>
</feature>
<dbReference type="InterPro" id="IPR013783">
    <property type="entry name" value="Ig-like_fold"/>
</dbReference>
<dbReference type="GO" id="GO:0005975">
    <property type="term" value="P:carbohydrate metabolic process"/>
    <property type="evidence" value="ECO:0007669"/>
    <property type="project" value="InterPro"/>
</dbReference>
<protein>
    <recommendedName>
        <fullName evidence="5">Exo-alpha-(1-&gt;6)-L-arabinopyranosidase</fullName>
    </recommendedName>
</protein>
<dbReference type="PROSITE" id="PS00775">
    <property type="entry name" value="GLYCOSYL_HYDROL_F3"/>
    <property type="match status" value="1"/>
</dbReference>
<dbReference type="Gene3D" id="2.60.40.10">
    <property type="entry name" value="Immunoglobulins"/>
    <property type="match status" value="1"/>
</dbReference>
<evidence type="ECO:0000256" key="4">
    <source>
        <dbReference type="ARBA" id="ARBA00058905"/>
    </source>
</evidence>
<keyword evidence="3" id="KW-0119">Carbohydrate metabolism</keyword>
<dbReference type="InterPro" id="IPR036962">
    <property type="entry name" value="Glyco_hydro_3_N_sf"/>
</dbReference>
<evidence type="ECO:0000256" key="2">
    <source>
        <dbReference type="ARBA" id="ARBA00022801"/>
    </source>
</evidence>
<dbReference type="SUPFAM" id="SSF52279">
    <property type="entry name" value="Beta-D-glucan exohydrolase, C-terminal domain"/>
    <property type="match status" value="1"/>
</dbReference>
<dbReference type="Gene3D" id="3.20.20.300">
    <property type="entry name" value="Glycoside hydrolase, family 3, N-terminal domain"/>
    <property type="match status" value="1"/>
</dbReference>
<evidence type="ECO:0000259" key="8">
    <source>
        <dbReference type="SMART" id="SM01217"/>
    </source>
</evidence>
<dbReference type="InterPro" id="IPR050288">
    <property type="entry name" value="Cellulose_deg_GH3"/>
</dbReference>
<dbReference type="SMART" id="SM01217">
    <property type="entry name" value="Fn3_like"/>
    <property type="match status" value="1"/>
</dbReference>
<dbReference type="InterPro" id="IPR036881">
    <property type="entry name" value="Glyco_hydro_3_C_sf"/>
</dbReference>
<keyword evidence="6" id="KW-0326">Glycosidase</keyword>
<dbReference type="Pfam" id="PF01915">
    <property type="entry name" value="Glyco_hydro_3_C"/>
    <property type="match status" value="1"/>
</dbReference>
<feature type="domain" description="Fibronectin type III-like" evidence="8">
    <location>
        <begin position="583"/>
        <end position="653"/>
    </location>
</feature>
<dbReference type="SUPFAM" id="SSF51445">
    <property type="entry name" value="(Trans)glycosidases"/>
    <property type="match status" value="1"/>
</dbReference>
<dbReference type="FunFam" id="2.60.40.10:FF:000495">
    <property type="entry name" value="Periplasmic beta-glucosidase"/>
    <property type="match status" value="1"/>
</dbReference>
<proteinExistence type="inferred from homology"/>
<reference evidence="9" key="1">
    <citation type="submission" date="2023-01" db="EMBL/GenBank/DDBJ databases">
        <title>The diversity of Class Acidimicrobiia in South China Sea sediment environments and the proposal of Iamia marina sp. nov., a novel species of the genus Iamia.</title>
        <authorList>
            <person name="He Y."/>
            <person name="Tian X."/>
        </authorList>
    </citation>
    <scope>NUCLEOTIDE SEQUENCE</scope>
    <source>
        <strain evidence="9">DSM 19957</strain>
    </source>
</reference>
<evidence type="ECO:0000256" key="5">
    <source>
        <dbReference type="ARBA" id="ARBA00074219"/>
    </source>
</evidence>
<dbReference type="Pfam" id="PF14310">
    <property type="entry name" value="Fn3-like"/>
    <property type="match status" value="1"/>
</dbReference>
<gene>
    <name evidence="9" type="ORF">PO878_04970</name>
</gene>
<dbReference type="PANTHER" id="PTHR42715:SF10">
    <property type="entry name" value="BETA-GLUCOSIDASE"/>
    <property type="match status" value="1"/>
</dbReference>
<evidence type="ECO:0000256" key="1">
    <source>
        <dbReference type="ARBA" id="ARBA00005336"/>
    </source>
</evidence>
<dbReference type="InterPro" id="IPR017853">
    <property type="entry name" value="GH"/>
</dbReference>
<comment type="function">
    <text evidence="4">Catalyzes the hydrolysis of a non-reducing terminal alpha-L-arabinopyranosidic linkage in ginsenoside Rb2 (alpha-L-arabinopyranosyl-(1-&gt;6)-alpha-D-glucopyranosyl) to release alpha-D-glucopyranosyl (Rd). It is not able to hydrolyze alpha-L-arabinofuranosyl-(1-&gt;6)-alpha-D-glucopyranosyl (Rc).</text>
</comment>